<sequence length="121" mass="14324">MLGDNIRNCRELMNLSQSEAADKLGINRVNYNRYENNEREPDNEMLIKIADFFGVTVDHLLGRKKNLEKNTPKDLAKFLENTEVMFDGEVHHLDEEDKQKLKNALEFVFWQAKEKNKRKKQ</sequence>
<evidence type="ECO:0000259" key="2">
    <source>
        <dbReference type="PROSITE" id="PS50943"/>
    </source>
</evidence>
<proteinExistence type="predicted"/>
<keyword evidence="1" id="KW-0238">DNA-binding</keyword>
<dbReference type="GO" id="GO:0003677">
    <property type="term" value="F:DNA binding"/>
    <property type="evidence" value="ECO:0007669"/>
    <property type="project" value="UniProtKB-KW"/>
</dbReference>
<dbReference type="PANTHER" id="PTHR46558:SF11">
    <property type="entry name" value="HTH-TYPE TRANSCRIPTIONAL REGULATOR XRE"/>
    <property type="match status" value="1"/>
</dbReference>
<organism evidence="3">
    <name type="scientific">Myoviridae sp. ctQf419</name>
    <dbReference type="NCBI Taxonomy" id="2825102"/>
    <lineage>
        <taxon>Viruses</taxon>
        <taxon>Duplodnaviria</taxon>
        <taxon>Heunggongvirae</taxon>
        <taxon>Uroviricota</taxon>
        <taxon>Caudoviricetes</taxon>
    </lineage>
</organism>
<dbReference type="CDD" id="cd00093">
    <property type="entry name" value="HTH_XRE"/>
    <property type="match status" value="1"/>
</dbReference>
<dbReference type="InterPro" id="IPR001387">
    <property type="entry name" value="Cro/C1-type_HTH"/>
</dbReference>
<accession>A0A8S5UKG8</accession>
<dbReference type="Gene3D" id="1.10.260.40">
    <property type="entry name" value="lambda repressor-like DNA-binding domains"/>
    <property type="match status" value="1"/>
</dbReference>
<dbReference type="SMART" id="SM00530">
    <property type="entry name" value="HTH_XRE"/>
    <property type="match status" value="1"/>
</dbReference>
<protein>
    <submittedName>
        <fullName evidence="3">Helix-turn-helix domain protein</fullName>
    </submittedName>
</protein>
<dbReference type="PANTHER" id="PTHR46558">
    <property type="entry name" value="TRACRIPTIONAL REGULATORY PROTEIN-RELATED-RELATED"/>
    <property type="match status" value="1"/>
</dbReference>
<dbReference type="Pfam" id="PF01381">
    <property type="entry name" value="HTH_3"/>
    <property type="match status" value="1"/>
</dbReference>
<evidence type="ECO:0000313" key="3">
    <source>
        <dbReference type="EMBL" id="DAF94975.1"/>
    </source>
</evidence>
<name>A0A8S5UKG8_9CAUD</name>
<dbReference type="SUPFAM" id="SSF47413">
    <property type="entry name" value="lambda repressor-like DNA-binding domains"/>
    <property type="match status" value="1"/>
</dbReference>
<evidence type="ECO:0000256" key="1">
    <source>
        <dbReference type="ARBA" id="ARBA00023125"/>
    </source>
</evidence>
<dbReference type="EMBL" id="BK016102">
    <property type="protein sequence ID" value="DAF94975.1"/>
    <property type="molecule type" value="Genomic_DNA"/>
</dbReference>
<dbReference type="PROSITE" id="PS50943">
    <property type="entry name" value="HTH_CROC1"/>
    <property type="match status" value="1"/>
</dbReference>
<dbReference type="InterPro" id="IPR010982">
    <property type="entry name" value="Lambda_DNA-bd_dom_sf"/>
</dbReference>
<feature type="domain" description="HTH cro/C1-type" evidence="2">
    <location>
        <begin position="6"/>
        <end position="60"/>
    </location>
</feature>
<reference evidence="3" key="1">
    <citation type="journal article" date="2021" name="Proc. Natl. Acad. Sci. U.S.A.">
        <title>A Catalog of Tens of Thousands of Viruses from Human Metagenomes Reveals Hidden Associations with Chronic Diseases.</title>
        <authorList>
            <person name="Tisza M.J."/>
            <person name="Buck C.B."/>
        </authorList>
    </citation>
    <scope>NUCLEOTIDE SEQUENCE</scope>
    <source>
        <strain evidence="3">CtQf419</strain>
    </source>
</reference>